<feature type="compositionally biased region" description="Basic and acidic residues" evidence="1">
    <location>
        <begin position="126"/>
        <end position="174"/>
    </location>
</feature>
<protein>
    <submittedName>
        <fullName evidence="3">Uncharacterized protein</fullName>
    </submittedName>
</protein>
<dbReference type="EMBL" id="HBKQ01006200">
    <property type="protein sequence ID" value="CAE2210023.1"/>
    <property type="molecule type" value="Transcribed_RNA"/>
</dbReference>
<gene>
    <name evidence="3" type="ORF">OAUR00152_LOCUS4183</name>
</gene>
<evidence type="ECO:0000313" key="3">
    <source>
        <dbReference type="EMBL" id="CAE2210023.1"/>
    </source>
</evidence>
<organism evidence="3">
    <name type="scientific">Odontella aurita</name>
    <dbReference type="NCBI Taxonomy" id="265563"/>
    <lineage>
        <taxon>Eukaryota</taxon>
        <taxon>Sar</taxon>
        <taxon>Stramenopiles</taxon>
        <taxon>Ochrophyta</taxon>
        <taxon>Bacillariophyta</taxon>
        <taxon>Mediophyceae</taxon>
        <taxon>Biddulphiophycidae</taxon>
        <taxon>Eupodiscales</taxon>
        <taxon>Odontellaceae</taxon>
        <taxon>Odontella</taxon>
    </lineage>
</organism>
<accession>A0A7S4HUT6</accession>
<dbReference type="AlphaFoldDB" id="A0A7S4HUT6"/>
<feature type="region of interest" description="Disordered" evidence="1">
    <location>
        <begin position="118"/>
        <end position="183"/>
    </location>
</feature>
<reference evidence="3" key="1">
    <citation type="submission" date="2021-01" db="EMBL/GenBank/DDBJ databases">
        <authorList>
            <person name="Corre E."/>
            <person name="Pelletier E."/>
            <person name="Niang G."/>
            <person name="Scheremetjew M."/>
            <person name="Finn R."/>
            <person name="Kale V."/>
            <person name="Holt S."/>
            <person name="Cochrane G."/>
            <person name="Meng A."/>
            <person name="Brown T."/>
            <person name="Cohen L."/>
        </authorList>
    </citation>
    <scope>NUCLEOTIDE SEQUENCE</scope>
    <source>
        <strain evidence="3">Isolate 1302-5</strain>
    </source>
</reference>
<sequence>MKVFSLTVATLSMTATGAFAPTQRRASSSTSLNAEKDWRAPIAAAALGWTIASQAATAFVPITEQTLPTSGISSSSSVVAAMEVKKETVYESLDFSLPKYGTSTATGFGDGTEAFLNGGGPNASGERQKQEEAMKKAEAARKAAKEAKKLEERERQEEMKRRGIEKQKEGDARMKALFSGKDM</sequence>
<evidence type="ECO:0000256" key="1">
    <source>
        <dbReference type="SAM" id="MobiDB-lite"/>
    </source>
</evidence>
<feature type="chain" id="PRO_5031276317" evidence="2">
    <location>
        <begin position="21"/>
        <end position="183"/>
    </location>
</feature>
<keyword evidence="2" id="KW-0732">Signal</keyword>
<proteinExistence type="predicted"/>
<name>A0A7S4HUT6_9STRA</name>
<evidence type="ECO:0000256" key="2">
    <source>
        <dbReference type="SAM" id="SignalP"/>
    </source>
</evidence>
<feature type="signal peptide" evidence="2">
    <location>
        <begin position="1"/>
        <end position="20"/>
    </location>
</feature>